<evidence type="ECO:0000259" key="3">
    <source>
        <dbReference type="PROSITE" id="PS51004"/>
    </source>
</evidence>
<dbReference type="InterPro" id="IPR027231">
    <property type="entry name" value="Semaphorin"/>
</dbReference>
<evidence type="ECO:0000313" key="5">
    <source>
        <dbReference type="RefSeq" id="XP_026679276.1"/>
    </source>
</evidence>
<comment type="caution">
    <text evidence="2">Lacks conserved residue(s) required for the propagation of feature annotation.</text>
</comment>
<sequence>MVPATSRPARDKNENGGDQACLVQEFHGGRKRSCDSTQGRSVPRAISSDTLSKQINELCQKGSDICDECCDLMMTADQFRDPNVTSFSQLLFDVARDQVVVGARDNLYRLSLKGLTRLEKAPWMAQPEIIQTCQDKGQSEESCRNYIKVLLSNGKKLFACGTSAFTPACTWREMEDINRVTDWVSGVAKCPHSPYANITSLMTLSGQYFAGSPMDFSGTDSAIIRDLSPSPLRTKHYNAMWLNEPQFVGSFETDAFVYFVFREGAVEYMNCGKKIYSRIARVCKNDTGGAIVLKDNWTSFVKARLNCSLPGDYPFYFDEVQGMCARERKKKLGMNITRLL</sequence>
<dbReference type="GO" id="GO:0030215">
    <property type="term" value="F:semaphorin receptor binding"/>
    <property type="evidence" value="ECO:0007669"/>
    <property type="project" value="InterPro"/>
</dbReference>
<dbReference type="GO" id="GO:0045499">
    <property type="term" value="F:chemorepellent activity"/>
    <property type="evidence" value="ECO:0007669"/>
    <property type="project" value="TreeGrafter"/>
</dbReference>
<feature type="domain" description="Sema" evidence="3">
    <location>
        <begin position="57"/>
        <end position="340"/>
    </location>
</feature>
<dbReference type="PANTHER" id="PTHR11036">
    <property type="entry name" value="SEMAPHORIN"/>
    <property type="match status" value="1"/>
</dbReference>
<dbReference type="RefSeq" id="XP_026679276.1">
    <property type="nucleotide sequence ID" value="XM_026823475.1"/>
</dbReference>
<dbReference type="GO" id="GO:0071526">
    <property type="term" value="P:semaphorin-plexin signaling pathway"/>
    <property type="evidence" value="ECO:0007669"/>
    <property type="project" value="TreeGrafter"/>
</dbReference>
<dbReference type="PROSITE" id="PS51004">
    <property type="entry name" value="SEMA"/>
    <property type="match status" value="1"/>
</dbReference>
<dbReference type="GO" id="GO:0005886">
    <property type="term" value="C:plasma membrane"/>
    <property type="evidence" value="ECO:0007669"/>
    <property type="project" value="TreeGrafter"/>
</dbReference>
<dbReference type="SMART" id="SM00630">
    <property type="entry name" value="Sema"/>
    <property type="match status" value="1"/>
</dbReference>
<keyword evidence="4" id="KW-1185">Reference proteome</keyword>
<dbReference type="GO" id="GO:0007411">
    <property type="term" value="P:axon guidance"/>
    <property type="evidence" value="ECO:0007669"/>
    <property type="project" value="TreeGrafter"/>
</dbReference>
<evidence type="ECO:0000256" key="1">
    <source>
        <dbReference type="ARBA" id="ARBA00022782"/>
    </source>
</evidence>
<dbReference type="KEGG" id="dci:103509029"/>
<dbReference type="Gene3D" id="2.130.10.10">
    <property type="entry name" value="YVTN repeat-like/Quinoprotein amine dehydrogenase"/>
    <property type="match status" value="1"/>
</dbReference>
<dbReference type="Proteomes" id="UP000079169">
    <property type="component" value="Unplaced"/>
</dbReference>
<dbReference type="InterPro" id="IPR015943">
    <property type="entry name" value="WD40/YVTN_repeat-like_dom_sf"/>
</dbReference>
<evidence type="ECO:0000313" key="4">
    <source>
        <dbReference type="Proteomes" id="UP000079169"/>
    </source>
</evidence>
<reference evidence="5" key="1">
    <citation type="submission" date="2025-08" db="UniProtKB">
        <authorList>
            <consortium name="RefSeq"/>
        </authorList>
    </citation>
    <scope>IDENTIFICATION</scope>
</reference>
<accession>A0A3Q0ISM9</accession>
<dbReference type="InterPro" id="IPR001627">
    <property type="entry name" value="Semap_dom"/>
</dbReference>
<protein>
    <submittedName>
        <fullName evidence="5">Semaphorin-5A-like</fullName>
    </submittedName>
</protein>
<dbReference type="GeneID" id="103509029"/>
<dbReference type="PANTHER" id="PTHR11036:SF79">
    <property type="entry name" value="SEMAPHORIN 5C, ISOFORM A"/>
    <property type="match status" value="1"/>
</dbReference>
<dbReference type="PaxDb" id="121845-A0A3Q0ISM9"/>
<evidence type="ECO:0000256" key="2">
    <source>
        <dbReference type="PROSITE-ProRule" id="PRU00352"/>
    </source>
</evidence>
<dbReference type="GO" id="GO:0030335">
    <property type="term" value="P:positive regulation of cell migration"/>
    <property type="evidence" value="ECO:0007669"/>
    <property type="project" value="TreeGrafter"/>
</dbReference>
<organism evidence="4 5">
    <name type="scientific">Diaphorina citri</name>
    <name type="common">Asian citrus psyllid</name>
    <dbReference type="NCBI Taxonomy" id="121845"/>
    <lineage>
        <taxon>Eukaryota</taxon>
        <taxon>Metazoa</taxon>
        <taxon>Ecdysozoa</taxon>
        <taxon>Arthropoda</taxon>
        <taxon>Hexapoda</taxon>
        <taxon>Insecta</taxon>
        <taxon>Pterygota</taxon>
        <taxon>Neoptera</taxon>
        <taxon>Paraneoptera</taxon>
        <taxon>Hemiptera</taxon>
        <taxon>Sternorrhyncha</taxon>
        <taxon>Psylloidea</taxon>
        <taxon>Psyllidae</taxon>
        <taxon>Diaphorininae</taxon>
        <taxon>Diaphorina</taxon>
    </lineage>
</organism>
<dbReference type="AlphaFoldDB" id="A0A3Q0ISM9"/>
<dbReference type="STRING" id="121845.A0A3Q0ISM9"/>
<dbReference type="InterPro" id="IPR036352">
    <property type="entry name" value="Semap_dom_sf"/>
</dbReference>
<name>A0A3Q0ISM9_DIACI</name>
<dbReference type="SUPFAM" id="SSF101912">
    <property type="entry name" value="Sema domain"/>
    <property type="match status" value="1"/>
</dbReference>
<proteinExistence type="predicted"/>
<gene>
    <name evidence="5" type="primary">LOC103509029</name>
</gene>
<keyword evidence="1" id="KW-0221">Differentiation</keyword>